<dbReference type="EMBL" id="JAFJYH010000072">
    <property type="protein sequence ID" value="KAG4421057.1"/>
    <property type="molecule type" value="Genomic_DNA"/>
</dbReference>
<reference evidence="1" key="1">
    <citation type="submission" date="2021-02" db="EMBL/GenBank/DDBJ databases">
        <title>Genome sequence Cadophora malorum strain M34.</title>
        <authorList>
            <person name="Stefanovic E."/>
            <person name="Vu D."/>
            <person name="Scully C."/>
            <person name="Dijksterhuis J."/>
            <person name="Roader J."/>
            <person name="Houbraken J."/>
        </authorList>
    </citation>
    <scope>NUCLEOTIDE SEQUENCE</scope>
    <source>
        <strain evidence="1">M34</strain>
    </source>
</reference>
<evidence type="ECO:0000313" key="2">
    <source>
        <dbReference type="Proteomes" id="UP000664132"/>
    </source>
</evidence>
<keyword evidence="2" id="KW-1185">Reference proteome</keyword>
<dbReference type="Proteomes" id="UP000664132">
    <property type="component" value="Unassembled WGS sequence"/>
</dbReference>
<protein>
    <submittedName>
        <fullName evidence="1">Uncharacterized protein</fullName>
    </submittedName>
</protein>
<evidence type="ECO:0000313" key="1">
    <source>
        <dbReference type="EMBL" id="KAG4421057.1"/>
    </source>
</evidence>
<dbReference type="AlphaFoldDB" id="A0A8H7TK69"/>
<dbReference type="OrthoDB" id="3549067at2759"/>
<accession>A0A8H7TK69</accession>
<comment type="caution">
    <text evidence="1">The sequence shown here is derived from an EMBL/GenBank/DDBJ whole genome shotgun (WGS) entry which is preliminary data.</text>
</comment>
<organism evidence="1 2">
    <name type="scientific">Cadophora malorum</name>
    <dbReference type="NCBI Taxonomy" id="108018"/>
    <lineage>
        <taxon>Eukaryota</taxon>
        <taxon>Fungi</taxon>
        <taxon>Dikarya</taxon>
        <taxon>Ascomycota</taxon>
        <taxon>Pezizomycotina</taxon>
        <taxon>Leotiomycetes</taxon>
        <taxon>Helotiales</taxon>
        <taxon>Ploettnerulaceae</taxon>
        <taxon>Cadophora</taxon>
    </lineage>
</organism>
<proteinExistence type="predicted"/>
<name>A0A8H7TK69_9HELO</name>
<gene>
    <name evidence="1" type="ORF">IFR04_005820</name>
</gene>
<sequence length="288" mass="33387">MLPGLGEAIPTLLLREQRVIHAPYPYPYNLRYAWAEAEIWVFAQMRLGNHPLDIENFAASMDEGLLSGDPYGHDFIEASKRIVRNLASNELFQELPSLEEYEKILEKGNWSVERVKFTVMMCNRFEDHEMLRRCCMDAYTAQILVRFPVLDAESERILQLEEQKIIEAVENTRRVKEQVLRHQRERQVTYSMVLFGAEDIFDGPLRPVNLFSSGLTGLGHGNAPPYLDEDAVQMRLYWNQAMRDRSPSPSRRVRRAIDEQMVLRSGGTKEDLPDRCEILAVLDEDMLI</sequence>